<dbReference type="EMBL" id="PKMF04000617">
    <property type="protein sequence ID" value="KAK7823975.1"/>
    <property type="molecule type" value="Genomic_DNA"/>
</dbReference>
<feature type="region of interest" description="Disordered" evidence="1">
    <location>
        <begin position="95"/>
        <end position="118"/>
    </location>
</feature>
<protein>
    <submittedName>
        <fullName evidence="2">Uncharacterized protein</fullName>
    </submittedName>
</protein>
<dbReference type="Proteomes" id="UP000237347">
    <property type="component" value="Unassembled WGS sequence"/>
</dbReference>
<evidence type="ECO:0000256" key="1">
    <source>
        <dbReference type="SAM" id="MobiDB-lite"/>
    </source>
</evidence>
<sequence length="346" mass="39569">MGTTCVGSASQFNADSDSMAENLMNIHAPKSNLVNDKLASHNGPLLGPSTGVGFKSLKMSLPNAKDTGLGQDKLQDVSLFVMGTDASKVQSEFKMRKGRGLTQKKNQSRRKHAGKENMHGMALEEETEGVQSLETVMEVDVDGIGVKRKDRVHHMAASTLDHYVLVLKNACTRQRSFRRKKLFKFESMWLRDERCKDVVKEVWERGQVINSEHPFTQCLEECRSSLSSWNKSTFGHVGRRIAVLQTKLQWMEERNSGDVNMDEMHEVKSKLNRMQLVEEDMWHQRSRNCWLKAGDRDTSFFHTKASNRHQYNSISKIRGLNEVWLEDEETIGSTFVEYFKQLFTSS</sequence>
<accession>A0AAW0JBG7</accession>
<gene>
    <name evidence="2" type="ORF">CFP56_034967</name>
</gene>
<keyword evidence="3" id="KW-1185">Reference proteome</keyword>
<proteinExistence type="predicted"/>
<evidence type="ECO:0000313" key="3">
    <source>
        <dbReference type="Proteomes" id="UP000237347"/>
    </source>
</evidence>
<reference evidence="2 3" key="1">
    <citation type="journal article" date="2018" name="Sci. Data">
        <title>The draft genome sequence of cork oak.</title>
        <authorList>
            <person name="Ramos A.M."/>
            <person name="Usie A."/>
            <person name="Barbosa P."/>
            <person name="Barros P.M."/>
            <person name="Capote T."/>
            <person name="Chaves I."/>
            <person name="Simoes F."/>
            <person name="Abreu I."/>
            <person name="Carrasquinho I."/>
            <person name="Faro C."/>
            <person name="Guimaraes J.B."/>
            <person name="Mendonca D."/>
            <person name="Nobrega F."/>
            <person name="Rodrigues L."/>
            <person name="Saibo N.J.M."/>
            <person name="Varela M.C."/>
            <person name="Egas C."/>
            <person name="Matos J."/>
            <person name="Miguel C.M."/>
            <person name="Oliveira M.M."/>
            <person name="Ricardo C.P."/>
            <person name="Goncalves S."/>
        </authorList>
    </citation>
    <scope>NUCLEOTIDE SEQUENCE [LARGE SCALE GENOMIC DNA]</scope>
    <source>
        <strain evidence="3">cv. HL8</strain>
    </source>
</reference>
<name>A0AAW0JBG7_QUESU</name>
<organism evidence="2 3">
    <name type="scientific">Quercus suber</name>
    <name type="common">Cork oak</name>
    <dbReference type="NCBI Taxonomy" id="58331"/>
    <lineage>
        <taxon>Eukaryota</taxon>
        <taxon>Viridiplantae</taxon>
        <taxon>Streptophyta</taxon>
        <taxon>Embryophyta</taxon>
        <taxon>Tracheophyta</taxon>
        <taxon>Spermatophyta</taxon>
        <taxon>Magnoliopsida</taxon>
        <taxon>eudicotyledons</taxon>
        <taxon>Gunneridae</taxon>
        <taxon>Pentapetalae</taxon>
        <taxon>rosids</taxon>
        <taxon>fabids</taxon>
        <taxon>Fagales</taxon>
        <taxon>Fagaceae</taxon>
        <taxon>Quercus</taxon>
    </lineage>
</organism>
<evidence type="ECO:0000313" key="2">
    <source>
        <dbReference type="EMBL" id="KAK7823975.1"/>
    </source>
</evidence>
<dbReference type="AlphaFoldDB" id="A0AAW0JBG7"/>
<comment type="caution">
    <text evidence="2">The sequence shown here is derived from an EMBL/GenBank/DDBJ whole genome shotgun (WGS) entry which is preliminary data.</text>
</comment>